<dbReference type="GO" id="GO:0005886">
    <property type="term" value="C:plasma membrane"/>
    <property type="evidence" value="ECO:0007669"/>
    <property type="project" value="UniProtKB-SubCell"/>
</dbReference>
<dbReference type="STRING" id="766136.BHF68_03825"/>
<sequence>MSRLPFSNNVNLLVYFMGTLLFMESLLRFTTVGGFLSIGFLISVVYSIIVALIFFMVSSLFASQKANYVTSVVLLILAAMIFTSQFLYYQFFRTFYSVYSMTQYSQVFEFRQDIGAFVIQYFHWILLYFLPVFIIVATRNRWFVFMQSAMKFRIALVAGVVFLYLMSITTIHAAGKGVNSPYDLYFNSSNPALSTDRLGMITTMRLDLQRLATGWTPRIDPATLKVVAANGNSNPKDDNTEAEIEIERSYNVLDIDFNSLIENESDEALKSMHQYFANVEPTAKNEYTGIYEGYNLVLITAESFAPYAVHKDVTPTLYKLVHEGYHFTDFYVPLWNVSTTDGEYVKLTGLIPKSGVWSFSQSANNDLPFVMGNQFKSLGYNTVAYHNHTYTYYDRGNTHPNMGYDYYGVGSGLEVTDVWPASDLEMMEQSIPDYIDKQPFHAYYMTVSGHMQYSFIGNSMAHKNRHYVEDLPYNEQGQAYLATQIELDKALRYLLDQLEEAGIADNTLIVLSSDHYPYGLNDETINELNGHTVEENFELHKSPLIIYTKGMEPKVIDRPSSSLDIVPTLSNLFGLEHDSRLLMGRDIFSDSDPLVIFNNRSFITDKGKYNAVTNEFIANDGLEVDEDYIETMMAIVNSKFYFSALMLDTNYYQYFE</sequence>
<feature type="transmembrane region" description="Helical" evidence="7">
    <location>
        <begin position="35"/>
        <end position="57"/>
    </location>
</feature>
<evidence type="ECO:0000256" key="1">
    <source>
        <dbReference type="ARBA" id="ARBA00004651"/>
    </source>
</evidence>
<dbReference type="Pfam" id="PF00884">
    <property type="entry name" value="Sulfatase"/>
    <property type="match status" value="1"/>
</dbReference>
<feature type="transmembrane region" description="Helical" evidence="7">
    <location>
        <begin position="154"/>
        <end position="175"/>
    </location>
</feature>
<evidence type="ECO:0000256" key="4">
    <source>
        <dbReference type="ARBA" id="ARBA00022692"/>
    </source>
</evidence>
<keyword evidence="5 7" id="KW-1133">Transmembrane helix</keyword>
<evidence type="ECO:0000256" key="7">
    <source>
        <dbReference type="SAM" id="Phobius"/>
    </source>
</evidence>
<dbReference type="PANTHER" id="PTHR47371">
    <property type="entry name" value="LIPOTEICHOIC ACID SYNTHASE"/>
    <property type="match status" value="1"/>
</dbReference>
<keyword evidence="3" id="KW-1003">Cell membrane</keyword>
<evidence type="ECO:0000256" key="2">
    <source>
        <dbReference type="ARBA" id="ARBA00004936"/>
    </source>
</evidence>
<dbReference type="Gene3D" id="3.40.720.10">
    <property type="entry name" value="Alkaline Phosphatase, subunit A"/>
    <property type="match status" value="1"/>
</dbReference>
<dbReference type="RefSeq" id="WP_069642747.1">
    <property type="nucleotide sequence ID" value="NZ_MIJE01000011.1"/>
</dbReference>
<dbReference type="CDD" id="cd16015">
    <property type="entry name" value="LTA_synthase"/>
    <property type="match status" value="1"/>
</dbReference>
<feature type="transmembrane region" description="Helical" evidence="7">
    <location>
        <begin position="69"/>
        <end position="91"/>
    </location>
</feature>
<proteinExistence type="predicted"/>
<dbReference type="Gene3D" id="3.30.1120.170">
    <property type="match status" value="1"/>
</dbReference>
<evidence type="ECO:0000259" key="8">
    <source>
        <dbReference type="Pfam" id="PF00884"/>
    </source>
</evidence>
<evidence type="ECO:0000256" key="5">
    <source>
        <dbReference type="ARBA" id="ARBA00022989"/>
    </source>
</evidence>
<gene>
    <name evidence="9" type="ORF">BHF68_03825</name>
</gene>
<dbReference type="InterPro" id="IPR000917">
    <property type="entry name" value="Sulfatase_N"/>
</dbReference>
<keyword evidence="4 7" id="KW-0812">Transmembrane</keyword>
<evidence type="ECO:0000313" key="10">
    <source>
        <dbReference type="Proteomes" id="UP000094296"/>
    </source>
</evidence>
<protein>
    <recommendedName>
        <fullName evidence="8">Sulfatase N-terminal domain-containing protein</fullName>
    </recommendedName>
</protein>
<reference evidence="9 10" key="1">
    <citation type="submission" date="2016-09" db="EMBL/GenBank/DDBJ databases">
        <title>Draft genome sequence for the type strain of Desulfuribacillus alkaliarsenatis AHT28, an obligately anaerobic, sulfidogenic bacterium isolated from Russian soda lake sediments.</title>
        <authorList>
            <person name="Abin C.A."/>
            <person name="Hollibaugh J.T."/>
        </authorList>
    </citation>
    <scope>NUCLEOTIDE SEQUENCE [LARGE SCALE GENOMIC DNA]</scope>
    <source>
        <strain evidence="9 10">AHT28</strain>
    </source>
</reference>
<dbReference type="OrthoDB" id="5901192at2"/>
<comment type="caution">
    <text evidence="9">The sequence shown here is derived from an EMBL/GenBank/DDBJ whole genome shotgun (WGS) entry which is preliminary data.</text>
</comment>
<feature type="domain" description="Sulfatase N-terminal" evidence="8">
    <location>
        <begin position="295"/>
        <end position="574"/>
    </location>
</feature>
<dbReference type="InterPro" id="IPR050448">
    <property type="entry name" value="OpgB/LTA_synthase_biosynth"/>
</dbReference>
<dbReference type="Proteomes" id="UP000094296">
    <property type="component" value="Unassembled WGS sequence"/>
</dbReference>
<evidence type="ECO:0000313" key="9">
    <source>
        <dbReference type="EMBL" id="OEF97349.1"/>
    </source>
</evidence>
<feature type="transmembrane region" description="Helical" evidence="7">
    <location>
        <begin position="12"/>
        <end position="29"/>
    </location>
</feature>
<dbReference type="EMBL" id="MIJE01000011">
    <property type="protein sequence ID" value="OEF97349.1"/>
    <property type="molecule type" value="Genomic_DNA"/>
</dbReference>
<keyword evidence="10" id="KW-1185">Reference proteome</keyword>
<name>A0A1E5G3V6_9FIRM</name>
<dbReference type="SUPFAM" id="SSF53649">
    <property type="entry name" value="Alkaline phosphatase-like"/>
    <property type="match status" value="1"/>
</dbReference>
<evidence type="ECO:0000256" key="6">
    <source>
        <dbReference type="ARBA" id="ARBA00023136"/>
    </source>
</evidence>
<feature type="transmembrane region" description="Helical" evidence="7">
    <location>
        <begin position="121"/>
        <end position="142"/>
    </location>
</feature>
<organism evidence="9 10">
    <name type="scientific">Desulfuribacillus alkaliarsenatis</name>
    <dbReference type="NCBI Taxonomy" id="766136"/>
    <lineage>
        <taxon>Bacteria</taxon>
        <taxon>Bacillati</taxon>
        <taxon>Bacillota</taxon>
        <taxon>Desulfuribacillia</taxon>
        <taxon>Desulfuribacillales</taxon>
        <taxon>Desulfuribacillaceae</taxon>
        <taxon>Desulfuribacillus</taxon>
    </lineage>
</organism>
<comment type="subcellular location">
    <subcellularLocation>
        <location evidence="1">Cell membrane</location>
        <topology evidence="1">Multi-pass membrane protein</topology>
    </subcellularLocation>
</comment>
<evidence type="ECO:0000256" key="3">
    <source>
        <dbReference type="ARBA" id="ARBA00022475"/>
    </source>
</evidence>
<dbReference type="InterPro" id="IPR017850">
    <property type="entry name" value="Alkaline_phosphatase_core_sf"/>
</dbReference>
<keyword evidence="6 7" id="KW-0472">Membrane</keyword>
<dbReference type="PANTHER" id="PTHR47371:SF3">
    <property type="entry name" value="PHOSPHOGLYCEROL TRANSFERASE I"/>
    <property type="match status" value="1"/>
</dbReference>
<comment type="pathway">
    <text evidence="2">Cell wall biogenesis; lipoteichoic acid biosynthesis.</text>
</comment>
<dbReference type="AlphaFoldDB" id="A0A1E5G3V6"/>
<accession>A0A1E5G3V6</accession>